<evidence type="ECO:0000256" key="6">
    <source>
        <dbReference type="ARBA" id="ARBA00023170"/>
    </source>
</evidence>
<dbReference type="GO" id="GO:0005886">
    <property type="term" value="C:plasma membrane"/>
    <property type="evidence" value="ECO:0007669"/>
    <property type="project" value="UniProtKB-SubCell"/>
</dbReference>
<name>A0A9Q1HD39_HOLLE</name>
<keyword evidence="5 8" id="KW-0472">Membrane</keyword>
<comment type="caution">
    <text evidence="10">The sequence shown here is derived from an EMBL/GenBank/DDBJ whole genome shotgun (WGS) entry which is preliminary data.</text>
</comment>
<feature type="transmembrane region" description="Helical" evidence="8">
    <location>
        <begin position="6"/>
        <end position="26"/>
    </location>
</feature>
<dbReference type="Gene3D" id="1.20.1070.10">
    <property type="entry name" value="Rhodopsin 7-helix transmembrane proteins"/>
    <property type="match status" value="1"/>
</dbReference>
<dbReference type="OrthoDB" id="5957871at2759"/>
<dbReference type="Proteomes" id="UP001152320">
    <property type="component" value="Chromosome 6"/>
</dbReference>
<dbReference type="CDD" id="cd00637">
    <property type="entry name" value="7tm_classA_rhodopsin-like"/>
    <property type="match status" value="1"/>
</dbReference>
<dbReference type="Pfam" id="PF00001">
    <property type="entry name" value="7tm_1"/>
    <property type="match status" value="1"/>
</dbReference>
<evidence type="ECO:0000256" key="7">
    <source>
        <dbReference type="RuleBase" id="RU000688"/>
    </source>
</evidence>
<evidence type="ECO:0000256" key="2">
    <source>
        <dbReference type="ARBA" id="ARBA00022475"/>
    </source>
</evidence>
<keyword evidence="7" id="KW-0807">Transducer</keyword>
<feature type="transmembrane region" description="Helical" evidence="8">
    <location>
        <begin position="82"/>
        <end position="106"/>
    </location>
</feature>
<dbReference type="GO" id="GO:0042277">
    <property type="term" value="F:peptide binding"/>
    <property type="evidence" value="ECO:0007669"/>
    <property type="project" value="TreeGrafter"/>
</dbReference>
<dbReference type="PROSITE" id="PS00237">
    <property type="entry name" value="G_PROTEIN_RECEP_F1_1"/>
    <property type="match status" value="1"/>
</dbReference>
<evidence type="ECO:0000256" key="4">
    <source>
        <dbReference type="ARBA" id="ARBA00022989"/>
    </source>
</evidence>
<dbReference type="PRINTS" id="PR00237">
    <property type="entry name" value="GPCRRHODOPSN"/>
</dbReference>
<protein>
    <submittedName>
        <fullName evidence="10">5-hydroxytryptamine receptor 1A</fullName>
    </submittedName>
</protein>
<feature type="transmembrane region" description="Helical" evidence="8">
    <location>
        <begin position="38"/>
        <end position="57"/>
    </location>
</feature>
<proteinExistence type="inferred from homology"/>
<keyword evidence="11" id="KW-1185">Reference proteome</keyword>
<dbReference type="GO" id="GO:0004930">
    <property type="term" value="F:G protein-coupled receptor activity"/>
    <property type="evidence" value="ECO:0007669"/>
    <property type="project" value="UniProtKB-KW"/>
</dbReference>
<dbReference type="AlphaFoldDB" id="A0A9Q1HD39"/>
<feature type="transmembrane region" description="Helical" evidence="8">
    <location>
        <begin position="222"/>
        <end position="242"/>
    </location>
</feature>
<dbReference type="EMBL" id="JAIZAY010000006">
    <property type="protein sequence ID" value="KAJ8040786.1"/>
    <property type="molecule type" value="Genomic_DNA"/>
</dbReference>
<comment type="similarity">
    <text evidence="7">Belongs to the G-protein coupled receptor 1 family.</text>
</comment>
<dbReference type="InterPro" id="IPR000276">
    <property type="entry name" value="GPCR_Rhodpsn"/>
</dbReference>
<dbReference type="PANTHER" id="PTHR24241:SF188">
    <property type="entry name" value="GASTRIN_CHOLECYSTOKININ TYPE B RECEPTOR"/>
    <property type="match status" value="1"/>
</dbReference>
<keyword evidence="3 7" id="KW-0812">Transmembrane</keyword>
<dbReference type="PANTHER" id="PTHR24241">
    <property type="entry name" value="NEUROPEPTIDE RECEPTOR-RELATED G-PROTEIN COUPLED RECEPTOR"/>
    <property type="match status" value="1"/>
</dbReference>
<dbReference type="SUPFAM" id="SSF81321">
    <property type="entry name" value="Family A G protein-coupled receptor-like"/>
    <property type="match status" value="1"/>
</dbReference>
<keyword evidence="2" id="KW-1003">Cell membrane</keyword>
<keyword evidence="4 8" id="KW-1133">Transmembrane helix</keyword>
<organism evidence="10 11">
    <name type="scientific">Holothuria leucospilota</name>
    <name type="common">Black long sea cucumber</name>
    <name type="synonym">Mertensiothuria leucospilota</name>
    <dbReference type="NCBI Taxonomy" id="206669"/>
    <lineage>
        <taxon>Eukaryota</taxon>
        <taxon>Metazoa</taxon>
        <taxon>Echinodermata</taxon>
        <taxon>Eleutherozoa</taxon>
        <taxon>Echinozoa</taxon>
        <taxon>Holothuroidea</taxon>
        <taxon>Aspidochirotacea</taxon>
        <taxon>Aspidochirotida</taxon>
        <taxon>Holothuriidae</taxon>
        <taxon>Holothuria</taxon>
    </lineage>
</organism>
<dbReference type="PROSITE" id="PS50262">
    <property type="entry name" value="G_PROTEIN_RECEP_F1_2"/>
    <property type="match status" value="1"/>
</dbReference>
<dbReference type="InterPro" id="IPR017452">
    <property type="entry name" value="GPCR_Rhodpsn_7TM"/>
</dbReference>
<gene>
    <name evidence="10" type="ORF">HOLleu_15184</name>
</gene>
<evidence type="ECO:0000259" key="9">
    <source>
        <dbReference type="PROSITE" id="PS50262"/>
    </source>
</evidence>
<evidence type="ECO:0000313" key="10">
    <source>
        <dbReference type="EMBL" id="KAJ8040786.1"/>
    </source>
</evidence>
<evidence type="ECO:0000256" key="1">
    <source>
        <dbReference type="ARBA" id="ARBA00004651"/>
    </source>
</evidence>
<evidence type="ECO:0000256" key="8">
    <source>
        <dbReference type="SAM" id="Phobius"/>
    </source>
</evidence>
<evidence type="ECO:0000313" key="11">
    <source>
        <dbReference type="Proteomes" id="UP001152320"/>
    </source>
</evidence>
<dbReference type="GO" id="GO:0032870">
    <property type="term" value="P:cellular response to hormone stimulus"/>
    <property type="evidence" value="ECO:0007669"/>
    <property type="project" value="TreeGrafter"/>
</dbReference>
<sequence length="302" mass="33515">MAMFALYGNFSGVTLIAINRCIGIVYSHVIQLKRRHALIMIAFSWVYSFSIAIPTTYDGFSANATYNSGTHHCSPYWKGSNVYNTVCLVLLYGVTAPVMIVSYTLIIREIRKREAQVKKYSGCGSENRVKTIELSSRNGELATKSNDLVSFSSYHLGEQDHNNVTISTISTGNLEKETASTRIVMTHRGIVFKGPDVHGKLPSHGKIANRSSAGRLGADKRVALAGGLLVLTSTLCWAPYYMVHAIVGSSMHGLDVFSMWLGYSNSALDPFIYYLLSQRIRTALKEIWGKLLRKGRCQKTRL</sequence>
<feature type="transmembrane region" description="Helical" evidence="8">
    <location>
        <begin position="257"/>
        <end position="276"/>
    </location>
</feature>
<evidence type="ECO:0000256" key="5">
    <source>
        <dbReference type="ARBA" id="ARBA00023136"/>
    </source>
</evidence>
<comment type="subcellular location">
    <subcellularLocation>
        <location evidence="1">Cell membrane</location>
        <topology evidence="1">Multi-pass membrane protein</topology>
    </subcellularLocation>
</comment>
<keyword evidence="7" id="KW-0297">G-protein coupled receptor</keyword>
<keyword evidence="6 7" id="KW-0675">Receptor</keyword>
<accession>A0A9Q1HD39</accession>
<feature type="domain" description="G-protein coupled receptors family 1 profile" evidence="9">
    <location>
        <begin position="1"/>
        <end position="273"/>
    </location>
</feature>
<evidence type="ECO:0000256" key="3">
    <source>
        <dbReference type="ARBA" id="ARBA00022692"/>
    </source>
</evidence>
<reference evidence="10" key="1">
    <citation type="submission" date="2021-10" db="EMBL/GenBank/DDBJ databases">
        <title>Tropical sea cucumber genome reveals ecological adaptation and Cuvierian tubules defense mechanism.</title>
        <authorList>
            <person name="Chen T."/>
        </authorList>
    </citation>
    <scope>NUCLEOTIDE SEQUENCE</scope>
    <source>
        <strain evidence="10">Nanhai2018</strain>
        <tissue evidence="10">Muscle</tissue>
    </source>
</reference>